<feature type="domain" description="Outer membrane protein beta-barrel" evidence="3">
    <location>
        <begin position="8"/>
        <end position="176"/>
    </location>
</feature>
<comment type="caution">
    <text evidence="4">The sequence shown here is derived from an EMBL/GenBank/DDBJ whole genome shotgun (WGS) entry which is preliminary data.</text>
</comment>
<keyword evidence="5" id="KW-1185">Reference proteome</keyword>
<dbReference type="AlphaFoldDB" id="A0A9X1XGT7"/>
<dbReference type="Proteomes" id="UP001139559">
    <property type="component" value="Unassembled WGS sequence"/>
</dbReference>
<dbReference type="EMBL" id="JAJHVV010000002">
    <property type="protein sequence ID" value="MCK6262531.1"/>
    <property type="molecule type" value="Genomic_DNA"/>
</dbReference>
<dbReference type="InterPro" id="IPR027385">
    <property type="entry name" value="Beta-barrel_OMP"/>
</dbReference>
<accession>A0A9X1XGT7</accession>
<name>A0A9X1XGT7_9VIBR</name>
<proteinExistence type="predicted"/>
<dbReference type="Pfam" id="PF13505">
    <property type="entry name" value="OMP_b-brl"/>
    <property type="match status" value="1"/>
</dbReference>
<evidence type="ECO:0000256" key="1">
    <source>
        <dbReference type="ARBA" id="ARBA00022729"/>
    </source>
</evidence>
<dbReference type="InterPro" id="IPR011250">
    <property type="entry name" value="OMP/PagP_B-barrel"/>
</dbReference>
<evidence type="ECO:0000259" key="3">
    <source>
        <dbReference type="Pfam" id="PF13505"/>
    </source>
</evidence>
<reference evidence="4" key="1">
    <citation type="submission" date="2021-11" db="EMBL/GenBank/DDBJ databases">
        <title>Vibrio ZSDE26 sp. nov. and Vibrio ZSDZ34 sp. nov., isolated from coastal seawater in Qingdao.</title>
        <authorList>
            <person name="Zhang P."/>
        </authorList>
    </citation>
    <scope>NUCLEOTIDE SEQUENCE</scope>
    <source>
        <strain evidence="4">ZSDE26</strain>
    </source>
</reference>
<feature type="chain" id="PRO_5040728851" evidence="2">
    <location>
        <begin position="21"/>
        <end position="176"/>
    </location>
</feature>
<gene>
    <name evidence="4" type="ORF">KP803_04510</name>
</gene>
<dbReference type="RefSeq" id="WP_248007639.1">
    <property type="nucleotide sequence ID" value="NZ_JAJHVV010000002.1"/>
</dbReference>
<protein>
    <submittedName>
        <fullName evidence="4">Porin family protein</fullName>
    </submittedName>
</protein>
<feature type="signal peptide" evidence="2">
    <location>
        <begin position="1"/>
        <end position="20"/>
    </location>
</feature>
<evidence type="ECO:0000256" key="2">
    <source>
        <dbReference type="SAM" id="SignalP"/>
    </source>
</evidence>
<dbReference type="Gene3D" id="2.40.160.20">
    <property type="match status" value="1"/>
</dbReference>
<dbReference type="SUPFAM" id="SSF56925">
    <property type="entry name" value="OMPA-like"/>
    <property type="match status" value="1"/>
</dbReference>
<sequence>MKITLTPLLVASLISAPVLANTLEGHRVGLGFSKTQTEDVFLNYDYDANGLKLEYGYDFNNIVGLNVSYNKNNGDYGYIAEYDATTFKIDADIGYAFHLTDFIIKPYGVIGFASYKEEDSFFQGDWKDSSLFLGMGARAYFGKHFYSDLRFDFINLKEAGDDMFIDQFSITVGYKF</sequence>
<keyword evidence="1 2" id="KW-0732">Signal</keyword>
<evidence type="ECO:0000313" key="5">
    <source>
        <dbReference type="Proteomes" id="UP001139559"/>
    </source>
</evidence>
<evidence type="ECO:0000313" key="4">
    <source>
        <dbReference type="EMBL" id="MCK6262531.1"/>
    </source>
</evidence>
<organism evidence="4 5">
    <name type="scientific">Vibrio amylolyticus</name>
    <dbReference type="NCBI Taxonomy" id="2847292"/>
    <lineage>
        <taxon>Bacteria</taxon>
        <taxon>Pseudomonadati</taxon>
        <taxon>Pseudomonadota</taxon>
        <taxon>Gammaproteobacteria</taxon>
        <taxon>Vibrionales</taxon>
        <taxon>Vibrionaceae</taxon>
        <taxon>Vibrio</taxon>
    </lineage>
</organism>